<evidence type="ECO:0000259" key="1">
    <source>
        <dbReference type="PROSITE" id="PS50181"/>
    </source>
</evidence>
<comment type="caution">
    <text evidence="2">The sequence shown here is derived from an EMBL/GenBank/DDBJ whole genome shotgun (WGS) entry which is preliminary data.</text>
</comment>
<keyword evidence="3" id="KW-1185">Reference proteome</keyword>
<proteinExistence type="predicted"/>
<accession>A0AA39JDL9</accession>
<gene>
    <name evidence="2" type="ORF">EV421DRAFT_2020266</name>
</gene>
<feature type="domain" description="F-box" evidence="1">
    <location>
        <begin position="142"/>
        <end position="199"/>
    </location>
</feature>
<name>A0AA39JDL9_9AGAR</name>
<dbReference type="Proteomes" id="UP001175226">
    <property type="component" value="Unassembled WGS sequence"/>
</dbReference>
<dbReference type="PROSITE" id="PS50181">
    <property type="entry name" value="FBOX"/>
    <property type="match status" value="1"/>
</dbReference>
<sequence length="582" mass="64357">MYASTSIRQVWNVITNQYFSLLETYVALPSTSNAIVYNAGVLRVKAAAMDHLDATGGAVHSCCGSGTAAISQAFTRVDFDRQGWPLTLSSIGLLKASTAIMLLKLNFDKVHEEMKDWEKRCVPVSNVLTTTNHRKKEKSKEPAFINEMPTEMVLDIFSQAIPSSAINPFDTTAGPWVLSKVCKKWNSIITTYAPLWTNITIDTSPKAIEVSKPYDECLLDVLKHPQDQPLSIRFVEGEDSIPSDTHMLLYILVKHAPCWKKLDFTFSKPETMAVLDHDTVGGPLNSLESLKISGSPGMIADMPLSATPCRVFADSPKLRSADVSLGGFTLELPFAQLKSFNDHWRGSRAREMSIPEGVSKYLQEMGQVYVRLFDKEFREANLSALLFLIEQSGCASRKITLRDCIPVVNEFVSILRASPTLEELTLIFAGWNDMVNSCLLEILPSIHIEGGGEGEGGMLVPHLTKLSVIVQHKPKSRTVPSMSFFKDTLIDAVENRRNHQVAGVAKLERVLVWGDVVVEQGMVVSPGAGNVERWNRLKKGGMGALFYVIGGKADDEWPPAGSCMIHVNPDPKSPAYLRRQYV</sequence>
<evidence type="ECO:0000313" key="2">
    <source>
        <dbReference type="EMBL" id="KAK0440845.1"/>
    </source>
</evidence>
<dbReference type="EMBL" id="JAUEPT010000032">
    <property type="protein sequence ID" value="KAK0440845.1"/>
    <property type="molecule type" value="Genomic_DNA"/>
</dbReference>
<reference evidence="2" key="1">
    <citation type="submission" date="2023-06" db="EMBL/GenBank/DDBJ databases">
        <authorList>
            <consortium name="Lawrence Berkeley National Laboratory"/>
            <person name="Ahrendt S."/>
            <person name="Sahu N."/>
            <person name="Indic B."/>
            <person name="Wong-Bajracharya J."/>
            <person name="Merenyi Z."/>
            <person name="Ke H.-M."/>
            <person name="Monk M."/>
            <person name="Kocsube S."/>
            <person name="Drula E."/>
            <person name="Lipzen A."/>
            <person name="Balint B."/>
            <person name="Henrissat B."/>
            <person name="Andreopoulos B."/>
            <person name="Martin F.M."/>
            <person name="Harder C.B."/>
            <person name="Rigling D."/>
            <person name="Ford K.L."/>
            <person name="Foster G.D."/>
            <person name="Pangilinan J."/>
            <person name="Papanicolaou A."/>
            <person name="Barry K."/>
            <person name="LaButti K."/>
            <person name="Viragh M."/>
            <person name="Koriabine M."/>
            <person name="Yan M."/>
            <person name="Riley R."/>
            <person name="Champramary S."/>
            <person name="Plett K.L."/>
            <person name="Tsai I.J."/>
            <person name="Slot J."/>
            <person name="Sipos G."/>
            <person name="Plett J."/>
            <person name="Nagy L.G."/>
            <person name="Grigoriev I.V."/>
        </authorList>
    </citation>
    <scope>NUCLEOTIDE SEQUENCE</scope>
    <source>
        <strain evidence="2">FPL87.14</strain>
    </source>
</reference>
<evidence type="ECO:0000313" key="3">
    <source>
        <dbReference type="Proteomes" id="UP001175226"/>
    </source>
</evidence>
<dbReference type="AlphaFoldDB" id="A0AA39JDL9"/>
<dbReference type="InterPro" id="IPR001810">
    <property type="entry name" value="F-box_dom"/>
</dbReference>
<organism evidence="2 3">
    <name type="scientific">Armillaria borealis</name>
    <dbReference type="NCBI Taxonomy" id="47425"/>
    <lineage>
        <taxon>Eukaryota</taxon>
        <taxon>Fungi</taxon>
        <taxon>Dikarya</taxon>
        <taxon>Basidiomycota</taxon>
        <taxon>Agaricomycotina</taxon>
        <taxon>Agaricomycetes</taxon>
        <taxon>Agaricomycetidae</taxon>
        <taxon>Agaricales</taxon>
        <taxon>Marasmiineae</taxon>
        <taxon>Physalacriaceae</taxon>
        <taxon>Armillaria</taxon>
    </lineage>
</organism>
<protein>
    <recommendedName>
        <fullName evidence="1">F-box domain-containing protein</fullName>
    </recommendedName>
</protein>